<evidence type="ECO:0000256" key="3">
    <source>
        <dbReference type="ARBA" id="ARBA00022840"/>
    </source>
</evidence>
<reference evidence="6 7" key="1">
    <citation type="journal article" date="1994" name="J. Ferment. Bioeng.">
        <title>Molecular cloning and nucleotide sequence of the gene for an alkaline protease from the alkalophilic Bacillus sp. KSM-K16.</title>
        <authorList>
            <person name="Hakamada Y."/>
            <person name="Kobayashi T."/>
            <person name="Hitomi J."/>
            <person name="Kawai S."/>
            <person name="Ito S."/>
        </authorList>
    </citation>
    <scope>NUCLEOTIDE SEQUENCE [LARGE SCALE GENOMIC DNA]</scope>
    <source>
        <strain evidence="6 7">KSM-K16</strain>
    </source>
</reference>
<dbReference type="Pfam" id="PF19263">
    <property type="entry name" value="DUF5906"/>
    <property type="match status" value="1"/>
</dbReference>
<dbReference type="PROSITE" id="PS51206">
    <property type="entry name" value="SF3_HELICASE_1"/>
    <property type="match status" value="1"/>
</dbReference>
<dbReference type="AlphaFoldDB" id="Q5WI99"/>
<dbReference type="NCBIfam" id="TIGR01613">
    <property type="entry name" value="primase_Cterm"/>
    <property type="match status" value="1"/>
</dbReference>
<dbReference type="InterPro" id="IPR054468">
    <property type="entry name" value="NrSPol-like_HBD"/>
</dbReference>
<feature type="domain" description="SF3 helicase" evidence="5">
    <location>
        <begin position="491"/>
        <end position="651"/>
    </location>
</feature>
<evidence type="ECO:0000256" key="2">
    <source>
        <dbReference type="ARBA" id="ARBA00022801"/>
    </source>
</evidence>
<keyword evidence="7" id="KW-1185">Reference proteome</keyword>
<name>Q5WI99_SHOC1</name>
<dbReference type="InterPro" id="IPR045455">
    <property type="entry name" value="NrS-1_pol-like_helicase"/>
</dbReference>
<reference evidence="7" key="4">
    <citation type="submission" date="2003-10" db="EMBL/GenBank/DDBJ databases">
        <title>The complete genome sequence of the alkaliphilic Bacillus clausii KSM-K16.</title>
        <authorList>
            <person name="Takaki Y."/>
            <person name="Kageyama Y."/>
            <person name="Shimamura S."/>
            <person name="Suzuki H."/>
            <person name="Nishi S."/>
            <person name="Hatada Y."/>
            <person name="Kawai S."/>
            <person name="Ito S."/>
            <person name="Horikoshi K."/>
        </authorList>
    </citation>
    <scope>NUCLEOTIDE SEQUENCE [LARGE SCALE GENOMIC DNA]</scope>
    <source>
        <strain evidence="7">KSM-K16</strain>
    </source>
</reference>
<dbReference type="GO" id="GO:0016787">
    <property type="term" value="F:hydrolase activity"/>
    <property type="evidence" value="ECO:0007669"/>
    <property type="project" value="UniProtKB-KW"/>
</dbReference>
<organism evidence="6 7">
    <name type="scientific">Shouchella clausii (strain KSM-K16)</name>
    <name type="common">Alkalihalobacillus clausii</name>
    <dbReference type="NCBI Taxonomy" id="66692"/>
    <lineage>
        <taxon>Bacteria</taxon>
        <taxon>Bacillati</taxon>
        <taxon>Bacillota</taxon>
        <taxon>Bacilli</taxon>
        <taxon>Bacillales</taxon>
        <taxon>Bacillaceae</taxon>
        <taxon>Shouchella</taxon>
    </lineage>
</organism>
<dbReference type="InterPro" id="IPR014015">
    <property type="entry name" value="Helicase_SF3_DNA-vir"/>
</dbReference>
<reference evidence="6 7" key="3">
    <citation type="journal article" date="1997" name="Protein Eng.">
        <title>High-resolution crystal structure of M-protease: phylogeny aided analysis of the high-alkaline adaptation mechanism.</title>
        <authorList>
            <person name="Shirai T."/>
            <person name="Suzuki A."/>
            <person name="Yamane T."/>
            <person name="Ashida T."/>
            <person name="Kobayashi T."/>
            <person name="Ito S."/>
        </authorList>
    </citation>
    <scope>NUCLEOTIDE SEQUENCE [LARGE SCALE GENOMIC DNA]</scope>
    <source>
        <strain evidence="6 7">KSM-K16</strain>
    </source>
</reference>
<dbReference type="Proteomes" id="UP000001168">
    <property type="component" value="Chromosome"/>
</dbReference>
<dbReference type="InterPro" id="IPR027417">
    <property type="entry name" value="P-loop_NTPase"/>
</dbReference>
<dbReference type="SMART" id="SM00885">
    <property type="entry name" value="D5_N"/>
    <property type="match status" value="1"/>
</dbReference>
<reference evidence="6 7" key="2">
    <citation type="journal article" date="1995" name="Appl. Microbiol. Biotechnol.">
        <title>Purification and properties of an alkaline protease from alkalophilic Bacillus sp. KSM-K16.</title>
        <authorList>
            <person name="Kobayashi T."/>
            <person name="Hakamada Y."/>
            <person name="Adachi S."/>
            <person name="Hitomi J."/>
            <person name="Yoshimatsu T."/>
            <person name="Koike K."/>
            <person name="Kawai S."/>
            <person name="Ito S."/>
        </authorList>
    </citation>
    <scope>NUCLEOTIDE SEQUENCE [LARGE SCALE GENOMIC DNA]</scope>
    <source>
        <strain evidence="6 7">KSM-K16</strain>
    </source>
</reference>
<accession>Q5WI99</accession>
<proteinExistence type="predicted"/>
<dbReference type="InterPro" id="IPR014818">
    <property type="entry name" value="Phage/plasmid_primase_P4_C"/>
</dbReference>
<sequence>MQYQFHNIPQELRDFPQWIVWRKETRKGKTTKVPYKADGRHAKANDKQHWTTFENAVKAYEKGEFDGIGFMFSSDDPFIGIDLDHCIEDGAYSDDARKIVDQLDSYTELSPSGDGLHIIVKGKIPLRGPGTGKKNVERGIEVYRHGRYFTFTGNVVHSTGVQERSDALKDFWQAYMEEKPKKVSTPSPPQQRTRTSDLSERELWEKMFNSKKGADIKALFDGHLINDDHSSSDLALCNHLAFWTDADEAKMDRMFRESGLMRDKWDRQANSDGSTYGQITIRNAASQCPSTISDFVPQQREPYQVFFPQAGDDEFKSSKPFFRLSELGNAERIVYEHGKDIKYCPEREWLIWDGKRWIEDSKKEIESITARTLRAIYKEANQASQDDDKQMAKKLYDWAQKCERRSVRVNSILDMRPMVSVTNEELDKHPYLFNCKNGVIDLKTGELLSHDRKYLFTKISDVEYDKSAKCPNWIKFLESIFQDDQGNVDYELIRFMQKAIGYTLTGDISEQQMFFLFGTGRNGKSTFINTIQRILGAYGKQTNSDTFIRKKNDSGINNDIARLDKARFVSAVESEEGQQLSESLVKQITGGERMTARFMRQEFFEFTPEFKVFFTTNHPPVIRGSDEGIWRRICQIPFKVTIPKSQVDRRLPQKLEAEMPGILAWAVEGCLLWQKEGLEHPKSIKQATQAYREDMDILGPFLEEKCIVSEIAEIEAKEIYNEYKDFCFKNGEFELKNRAFYRLLESRGFKKKKGAKNKTFFVGVSLLKKNPDLRVIERVTEFDSKKDTKKL</sequence>
<evidence type="ECO:0000313" key="6">
    <source>
        <dbReference type="EMBL" id="BAD63906.1"/>
    </source>
</evidence>
<evidence type="ECO:0000259" key="5">
    <source>
        <dbReference type="PROSITE" id="PS51206"/>
    </source>
</evidence>
<dbReference type="GO" id="GO:0005524">
    <property type="term" value="F:ATP binding"/>
    <property type="evidence" value="ECO:0007669"/>
    <property type="project" value="UniProtKB-KW"/>
</dbReference>
<feature type="region of interest" description="Disordered" evidence="4">
    <location>
        <begin position="179"/>
        <end position="198"/>
    </location>
</feature>
<dbReference type="InterPro" id="IPR051620">
    <property type="entry name" value="ORF904-like_C"/>
</dbReference>
<dbReference type="STRING" id="66692.ABC1368"/>
<dbReference type="PANTHER" id="PTHR35372">
    <property type="entry name" value="ATP BINDING PROTEIN-RELATED"/>
    <property type="match status" value="1"/>
</dbReference>
<dbReference type="eggNOG" id="COG4983">
    <property type="taxonomic scope" value="Bacteria"/>
</dbReference>
<dbReference type="RefSeq" id="WP_011246219.1">
    <property type="nucleotide sequence ID" value="NC_006582.1"/>
</dbReference>
<keyword evidence="2" id="KW-0378">Hydrolase</keyword>
<evidence type="ECO:0000256" key="4">
    <source>
        <dbReference type="SAM" id="MobiDB-lite"/>
    </source>
</evidence>
<dbReference type="OrthoDB" id="9763644at2"/>
<dbReference type="Pfam" id="PF08706">
    <property type="entry name" value="D5_N"/>
    <property type="match status" value="1"/>
</dbReference>
<dbReference type="InterPro" id="IPR006500">
    <property type="entry name" value="Helicase_put_C_phage/plasmid"/>
</dbReference>
<dbReference type="eggNOG" id="COG3378">
    <property type="taxonomic scope" value="Bacteria"/>
</dbReference>
<reference evidence="6 7" key="5">
    <citation type="journal article" date="2007" name="Extremophiles">
        <title>Intragenomic diversity of the V1 regions of 16S rRNA genes in high-alkaline protease-producing Bacillus clausii spp.</title>
        <authorList>
            <person name="Kageyama Y."/>
            <person name="Takaki Y."/>
            <person name="Shimamura S."/>
            <person name="Nishi S."/>
            <person name="Nogi Y."/>
            <person name="Uchimura K."/>
            <person name="Kobayashi T."/>
            <person name="Hitomi J."/>
            <person name="Ozaki K."/>
            <person name="Kawai S."/>
            <person name="Ito S."/>
            <person name="Horikoshi K."/>
        </authorList>
    </citation>
    <scope>NUCLEOTIDE SEQUENCE [LARGE SCALE GENOMIC DNA]</scope>
    <source>
        <strain evidence="6 7">KSM-K16</strain>
    </source>
</reference>
<evidence type="ECO:0000256" key="1">
    <source>
        <dbReference type="ARBA" id="ARBA00022741"/>
    </source>
</evidence>
<gene>
    <name evidence="6" type="ordered locus">ABC1368</name>
</gene>
<keyword evidence="3" id="KW-0067">ATP-binding</keyword>
<dbReference type="EMBL" id="AP006627">
    <property type="protein sequence ID" value="BAD63906.1"/>
    <property type="molecule type" value="Genomic_DNA"/>
</dbReference>
<dbReference type="KEGG" id="bcl:ABC1368"/>
<dbReference type="Pfam" id="PF22763">
    <property type="entry name" value="NrS1-1_pol-like_HBD"/>
    <property type="match status" value="1"/>
</dbReference>
<dbReference type="PANTHER" id="PTHR35372:SF2">
    <property type="entry name" value="SF3 HELICASE DOMAIN-CONTAINING PROTEIN"/>
    <property type="match status" value="1"/>
</dbReference>
<dbReference type="HOGENOM" id="CLU_018483_1_1_9"/>
<protein>
    <submittedName>
        <fullName evidence="6">Phage-related protein</fullName>
    </submittedName>
</protein>
<evidence type="ECO:0000313" key="7">
    <source>
        <dbReference type="Proteomes" id="UP000001168"/>
    </source>
</evidence>
<keyword evidence="1" id="KW-0547">Nucleotide-binding</keyword>
<dbReference type="SUPFAM" id="SSF52540">
    <property type="entry name" value="P-loop containing nucleoside triphosphate hydrolases"/>
    <property type="match status" value="1"/>
</dbReference>
<dbReference type="Gene3D" id="3.40.50.300">
    <property type="entry name" value="P-loop containing nucleotide triphosphate hydrolases"/>
    <property type="match status" value="1"/>
</dbReference>